<accession>A0A930YS28</accession>
<protein>
    <submittedName>
        <fullName evidence="1">Uncharacterized protein</fullName>
    </submittedName>
</protein>
<gene>
    <name evidence="1" type="ORF">HXK26_04500</name>
</gene>
<dbReference type="EMBL" id="JABZGW010000173">
    <property type="protein sequence ID" value="MBF4807936.1"/>
    <property type="molecule type" value="Genomic_DNA"/>
</dbReference>
<reference evidence="1" key="1">
    <citation type="submission" date="2020-04" db="EMBL/GenBank/DDBJ databases">
        <title>Deep metagenomics examines the oral microbiome during advanced dental caries in children, revealing novel taxa and co-occurrences with host molecules.</title>
        <authorList>
            <person name="Baker J.L."/>
            <person name="Morton J.T."/>
            <person name="Dinis M."/>
            <person name="Alvarez R."/>
            <person name="Tran N.C."/>
            <person name="Knight R."/>
            <person name="Edlund A."/>
        </authorList>
    </citation>
    <scope>NUCLEOTIDE SEQUENCE</scope>
    <source>
        <strain evidence="1">JCVI_38_bin.5</strain>
    </source>
</reference>
<proteinExistence type="predicted"/>
<dbReference type="AlphaFoldDB" id="A0A930YS28"/>
<name>A0A930YS28_9ACTN</name>
<sequence>MSAISLMITSPALGTPVSMSLSLELTVGEATALIARILARKYPALFTPTGDEMLVLLEEDSFESASAVLNPKEILGTLLATHVIEENSRIALV</sequence>
<organism evidence="1 2">
    <name type="scientific">Lancefieldella rimae</name>
    <dbReference type="NCBI Taxonomy" id="1383"/>
    <lineage>
        <taxon>Bacteria</taxon>
        <taxon>Bacillati</taxon>
        <taxon>Actinomycetota</taxon>
        <taxon>Coriobacteriia</taxon>
        <taxon>Coriobacteriales</taxon>
        <taxon>Atopobiaceae</taxon>
        <taxon>Lancefieldella</taxon>
    </lineage>
</organism>
<evidence type="ECO:0000313" key="2">
    <source>
        <dbReference type="Proteomes" id="UP000698335"/>
    </source>
</evidence>
<evidence type="ECO:0000313" key="1">
    <source>
        <dbReference type="EMBL" id="MBF4807936.1"/>
    </source>
</evidence>
<comment type="caution">
    <text evidence="1">The sequence shown here is derived from an EMBL/GenBank/DDBJ whole genome shotgun (WGS) entry which is preliminary data.</text>
</comment>
<dbReference type="Proteomes" id="UP000698335">
    <property type="component" value="Unassembled WGS sequence"/>
</dbReference>